<keyword evidence="4 7" id="KW-0812">Transmembrane</keyword>
<feature type="transmembrane region" description="Helical" evidence="7">
    <location>
        <begin position="113"/>
        <end position="137"/>
    </location>
</feature>
<dbReference type="Proteomes" id="UP000199611">
    <property type="component" value="Unassembled WGS sequence"/>
</dbReference>
<gene>
    <name evidence="9" type="ORF">SAMN05660836_01561</name>
</gene>
<dbReference type="InterPro" id="IPR029063">
    <property type="entry name" value="SAM-dependent_MTases_sf"/>
</dbReference>
<evidence type="ECO:0000256" key="2">
    <source>
        <dbReference type="ARBA" id="ARBA00006464"/>
    </source>
</evidence>
<name>A0A1I4TWH7_9BACT</name>
<proteinExistence type="inferred from homology"/>
<evidence type="ECO:0000256" key="6">
    <source>
        <dbReference type="ARBA" id="ARBA00023136"/>
    </source>
</evidence>
<comment type="subcellular location">
    <subcellularLocation>
        <location evidence="1">Membrane</location>
        <topology evidence="1">Multi-pass membrane protein</topology>
    </subcellularLocation>
</comment>
<dbReference type="EMBL" id="FOUU01000004">
    <property type="protein sequence ID" value="SFM81084.1"/>
    <property type="molecule type" value="Genomic_DNA"/>
</dbReference>
<comment type="similarity">
    <text evidence="2">Belongs to the bacterial sugar transferase family.</text>
</comment>
<reference evidence="9 10" key="1">
    <citation type="submission" date="2016-10" db="EMBL/GenBank/DDBJ databases">
        <authorList>
            <person name="de Groot N.N."/>
        </authorList>
    </citation>
    <scope>NUCLEOTIDE SEQUENCE [LARGE SCALE GENOMIC DNA]</scope>
    <source>
        <strain evidence="9 10">DSM 9990</strain>
    </source>
</reference>
<evidence type="ECO:0000256" key="4">
    <source>
        <dbReference type="ARBA" id="ARBA00022692"/>
    </source>
</evidence>
<evidence type="ECO:0000256" key="5">
    <source>
        <dbReference type="ARBA" id="ARBA00022989"/>
    </source>
</evidence>
<feature type="transmembrane region" description="Helical" evidence="7">
    <location>
        <begin position="84"/>
        <end position="101"/>
    </location>
</feature>
<keyword evidence="3 9" id="KW-0808">Transferase</keyword>
<dbReference type="GO" id="GO:0016020">
    <property type="term" value="C:membrane"/>
    <property type="evidence" value="ECO:0007669"/>
    <property type="project" value="UniProtKB-SubCell"/>
</dbReference>
<keyword evidence="5 7" id="KW-1133">Transmembrane helix</keyword>
<evidence type="ECO:0000256" key="1">
    <source>
        <dbReference type="ARBA" id="ARBA00004141"/>
    </source>
</evidence>
<evidence type="ECO:0000256" key="3">
    <source>
        <dbReference type="ARBA" id="ARBA00022679"/>
    </source>
</evidence>
<evidence type="ECO:0000256" key="7">
    <source>
        <dbReference type="SAM" id="Phobius"/>
    </source>
</evidence>
<dbReference type="Gene3D" id="3.40.50.720">
    <property type="entry name" value="NAD(P)-binding Rossmann-like Domain"/>
    <property type="match status" value="1"/>
</dbReference>
<feature type="transmembrane region" description="Helical" evidence="7">
    <location>
        <begin position="285"/>
        <end position="308"/>
    </location>
</feature>
<dbReference type="Pfam" id="PF02397">
    <property type="entry name" value="Bac_transf"/>
    <property type="match status" value="1"/>
</dbReference>
<evidence type="ECO:0000313" key="9">
    <source>
        <dbReference type="EMBL" id="SFM81084.1"/>
    </source>
</evidence>
<feature type="transmembrane region" description="Helical" evidence="7">
    <location>
        <begin position="54"/>
        <end position="72"/>
    </location>
</feature>
<feature type="transmembrane region" description="Helical" evidence="7">
    <location>
        <begin position="16"/>
        <end position="34"/>
    </location>
</feature>
<dbReference type="InterPro" id="IPR003362">
    <property type="entry name" value="Bact_transf"/>
</dbReference>
<feature type="domain" description="Bacterial sugar transferase" evidence="8">
    <location>
        <begin position="280"/>
        <end position="461"/>
    </location>
</feature>
<protein>
    <submittedName>
        <fullName evidence="9">Exopolysaccharide biosynthesis polyprenyl glycosylphosphotransferase</fullName>
    </submittedName>
</protein>
<dbReference type="PANTHER" id="PTHR30576">
    <property type="entry name" value="COLANIC BIOSYNTHESIS UDP-GLUCOSE LIPID CARRIER TRANSFERASE"/>
    <property type="match status" value="1"/>
</dbReference>
<dbReference type="STRING" id="39841.SAMN05660836_01561"/>
<keyword evidence="10" id="KW-1185">Reference proteome</keyword>
<dbReference type="PANTHER" id="PTHR30576:SF0">
    <property type="entry name" value="UNDECAPRENYL-PHOSPHATE N-ACETYLGALACTOSAMINYL 1-PHOSPHATE TRANSFERASE-RELATED"/>
    <property type="match status" value="1"/>
</dbReference>
<keyword evidence="6 7" id="KW-0472">Membrane</keyword>
<dbReference type="GO" id="GO:0016780">
    <property type="term" value="F:phosphotransferase activity, for other substituted phosphate groups"/>
    <property type="evidence" value="ECO:0007669"/>
    <property type="project" value="TreeGrafter"/>
</dbReference>
<sequence>MVRLKRHFPLAVSERRWILILMDLMGVNFSLFLYTTIKPYHKGHTKYLLNHPEWFVLLSFFWIVWSWSFDCYEPRVMHRFVGSVRSAFFACLGTIGLFLLIPYITPVLPTRRWIIFTFFTSCCACLTLSRILFYYLFTGRAFKRRVLIVGTGASAKTVVRALKENGWGAYDVVGFVCDSLDEGSEKEIDGYPVIGNLGELRSLIVGRRITTLVVALNGNMEATVIESLINCLEFGVEIVPMNVMYEELTGRVAIYHVDNEWYVALPVNHPLTRTFNKIIKRAFDVFFATFGLLLLLPLFPIIVVAIYLDCPGPIFYTQERVGRGGKVFKVYKFRSMVPDAEQGKPVWACKGDPRVTRVGRLLRRTHIDEFPQIINILKGDMSVVGPRPERPEFVEDLAREIPFYRIRHAVKPGMAGWALVKYGYAASKEDTVAKLQYDLYYIKHWSIWLDVVILVKTVMDTLAFRGRA</sequence>
<dbReference type="RefSeq" id="WP_093394775.1">
    <property type="nucleotide sequence ID" value="NZ_FOUU01000004.1"/>
</dbReference>
<dbReference type="OrthoDB" id="9808602at2"/>
<accession>A0A1I4TWH7</accession>
<evidence type="ECO:0000313" key="10">
    <source>
        <dbReference type="Proteomes" id="UP000199611"/>
    </source>
</evidence>
<organism evidence="9 10">
    <name type="scientific">Thermodesulforhabdus norvegica</name>
    <dbReference type="NCBI Taxonomy" id="39841"/>
    <lineage>
        <taxon>Bacteria</taxon>
        <taxon>Pseudomonadati</taxon>
        <taxon>Thermodesulfobacteriota</taxon>
        <taxon>Syntrophobacteria</taxon>
        <taxon>Syntrophobacterales</taxon>
        <taxon>Thermodesulforhabdaceae</taxon>
        <taxon>Thermodesulforhabdus</taxon>
    </lineage>
</organism>
<dbReference type="AlphaFoldDB" id="A0A1I4TWH7"/>
<dbReference type="SUPFAM" id="SSF53335">
    <property type="entry name" value="S-adenosyl-L-methionine-dependent methyltransferases"/>
    <property type="match status" value="1"/>
</dbReference>
<dbReference type="InterPro" id="IPR017475">
    <property type="entry name" value="EPS_sugar_tfrase"/>
</dbReference>
<evidence type="ECO:0000259" key="8">
    <source>
        <dbReference type="Pfam" id="PF02397"/>
    </source>
</evidence>
<dbReference type="Pfam" id="PF13727">
    <property type="entry name" value="CoA_binding_3"/>
    <property type="match status" value="1"/>
</dbReference>
<dbReference type="NCBIfam" id="TIGR03025">
    <property type="entry name" value="EPS_sugtrans"/>
    <property type="match status" value="1"/>
</dbReference>